<proteinExistence type="predicted"/>
<protein>
    <submittedName>
        <fullName evidence="1">Uncharacterized protein</fullName>
    </submittedName>
</protein>
<reference evidence="1 2" key="1">
    <citation type="submission" date="2014-04" db="EMBL/GenBank/DDBJ databases">
        <title>Evolutionary Origins and Diversification of the Mycorrhizal Mutualists.</title>
        <authorList>
            <consortium name="DOE Joint Genome Institute"/>
            <consortium name="Mycorrhizal Genomics Consortium"/>
            <person name="Kohler A."/>
            <person name="Kuo A."/>
            <person name="Nagy L.G."/>
            <person name="Floudas D."/>
            <person name="Copeland A."/>
            <person name="Barry K.W."/>
            <person name="Cichocki N."/>
            <person name="Veneault-Fourrey C."/>
            <person name="LaButti K."/>
            <person name="Lindquist E.A."/>
            <person name="Lipzen A."/>
            <person name="Lundell T."/>
            <person name="Morin E."/>
            <person name="Murat C."/>
            <person name="Riley R."/>
            <person name="Ohm R."/>
            <person name="Sun H."/>
            <person name="Tunlid A."/>
            <person name="Henrissat B."/>
            <person name="Grigoriev I.V."/>
            <person name="Hibbett D.S."/>
            <person name="Martin F."/>
        </authorList>
    </citation>
    <scope>NUCLEOTIDE SEQUENCE [LARGE SCALE GENOMIC DNA]</scope>
    <source>
        <strain evidence="1 2">FD-317 M1</strain>
    </source>
</reference>
<dbReference type="EMBL" id="KN834861">
    <property type="protein sequence ID" value="KIK51530.1"/>
    <property type="molecule type" value="Genomic_DNA"/>
</dbReference>
<evidence type="ECO:0000313" key="1">
    <source>
        <dbReference type="EMBL" id="KIK51530.1"/>
    </source>
</evidence>
<dbReference type="HOGENOM" id="CLU_1289028_0_0_1"/>
<sequence>MSDLDDKFLDLVEGVGSAVAGIPGFPVPRPFLVSCRCSLYERFPTFYHIHTHILIYTHARTKATHIDFPITPSSSSQVSQTQASLNLNHPNPNIDVDVGVGVGIGIGIGIDPDPPLPTSNDVQTLIRLRRMKMWTLRLEELLLGKLEGMRGACAEKEYMCRRIMLDNLVIAVESEANIVDIGRVSGFMQKAHGVSSFLLVLMDVMPRLGDEVEE</sequence>
<accession>A0A0D0AMT9</accession>
<gene>
    <name evidence="1" type="ORF">GYMLUDRAFT_64759</name>
</gene>
<dbReference type="Proteomes" id="UP000053593">
    <property type="component" value="Unassembled WGS sequence"/>
</dbReference>
<name>A0A0D0AMT9_9AGAR</name>
<keyword evidence="2" id="KW-1185">Reference proteome</keyword>
<organism evidence="1 2">
    <name type="scientific">Collybiopsis luxurians FD-317 M1</name>
    <dbReference type="NCBI Taxonomy" id="944289"/>
    <lineage>
        <taxon>Eukaryota</taxon>
        <taxon>Fungi</taxon>
        <taxon>Dikarya</taxon>
        <taxon>Basidiomycota</taxon>
        <taxon>Agaricomycotina</taxon>
        <taxon>Agaricomycetes</taxon>
        <taxon>Agaricomycetidae</taxon>
        <taxon>Agaricales</taxon>
        <taxon>Marasmiineae</taxon>
        <taxon>Omphalotaceae</taxon>
        <taxon>Collybiopsis</taxon>
        <taxon>Collybiopsis luxurians</taxon>
    </lineage>
</organism>
<dbReference type="AlphaFoldDB" id="A0A0D0AMT9"/>
<evidence type="ECO:0000313" key="2">
    <source>
        <dbReference type="Proteomes" id="UP000053593"/>
    </source>
</evidence>